<dbReference type="EMBL" id="HBUE01144709">
    <property type="protein sequence ID" value="CAG6502364.1"/>
    <property type="molecule type" value="Transcribed_RNA"/>
</dbReference>
<reference evidence="2" key="1">
    <citation type="submission" date="2021-05" db="EMBL/GenBank/DDBJ databases">
        <authorList>
            <person name="Alioto T."/>
            <person name="Alioto T."/>
            <person name="Gomez Garrido J."/>
        </authorList>
    </citation>
    <scope>NUCLEOTIDE SEQUENCE</scope>
</reference>
<proteinExistence type="predicted"/>
<evidence type="ECO:0000313" key="2">
    <source>
        <dbReference type="EMBL" id="CAG6553603.1"/>
    </source>
</evidence>
<dbReference type="EMBL" id="HBUE01249555">
    <property type="protein sequence ID" value="CAG6553601.1"/>
    <property type="molecule type" value="Transcribed_RNA"/>
</dbReference>
<dbReference type="AlphaFoldDB" id="A0A8D8IHV8"/>
<accession>A0A8D8IHV8</accession>
<organism evidence="2">
    <name type="scientific">Culex pipiens</name>
    <name type="common">House mosquito</name>
    <dbReference type="NCBI Taxonomy" id="7175"/>
    <lineage>
        <taxon>Eukaryota</taxon>
        <taxon>Metazoa</taxon>
        <taxon>Ecdysozoa</taxon>
        <taxon>Arthropoda</taxon>
        <taxon>Hexapoda</taxon>
        <taxon>Insecta</taxon>
        <taxon>Pterygota</taxon>
        <taxon>Neoptera</taxon>
        <taxon>Endopterygota</taxon>
        <taxon>Diptera</taxon>
        <taxon>Nematocera</taxon>
        <taxon>Culicoidea</taxon>
        <taxon>Culicidae</taxon>
        <taxon>Culicinae</taxon>
        <taxon>Culicini</taxon>
        <taxon>Culex</taxon>
        <taxon>Culex</taxon>
    </lineage>
</organism>
<dbReference type="EMBL" id="HBUE01249556">
    <property type="protein sequence ID" value="CAG6553603.1"/>
    <property type="molecule type" value="Transcribed_RNA"/>
</dbReference>
<sequence>MHPVVDGGHLRLLLHPGRDLHAGIRRYGRDCQRRRSADDPGVRVHNLWDLRSADDLHRSPAGIDVAVHGDAAVQFLRQRGQRRNRGSVSNQFKSYGPRHLDHVRSHRRSVRNQPERTAAGQSL</sequence>
<evidence type="ECO:0000256" key="1">
    <source>
        <dbReference type="SAM" id="MobiDB-lite"/>
    </source>
</evidence>
<protein>
    <submittedName>
        <fullName evidence="2">(northern house mosquito) hypothetical protein</fullName>
    </submittedName>
</protein>
<feature type="region of interest" description="Disordered" evidence="1">
    <location>
        <begin position="77"/>
        <end position="123"/>
    </location>
</feature>
<dbReference type="EMBL" id="HBUE01144708">
    <property type="protein sequence ID" value="CAG6502362.1"/>
    <property type="molecule type" value="Transcribed_RNA"/>
</dbReference>
<name>A0A8D8IHV8_CULPI</name>